<feature type="transmembrane region" description="Helical" evidence="1">
    <location>
        <begin position="55"/>
        <end position="74"/>
    </location>
</feature>
<protein>
    <submittedName>
        <fullName evidence="2">DUF4260 family protein</fullName>
    </submittedName>
</protein>
<keyword evidence="1" id="KW-0472">Membrane</keyword>
<keyword evidence="3" id="KW-1185">Reference proteome</keyword>
<evidence type="ECO:0000313" key="3">
    <source>
        <dbReference type="Proteomes" id="UP000636110"/>
    </source>
</evidence>
<reference evidence="2 3" key="1">
    <citation type="submission" date="2019-11" db="EMBL/GenBank/DDBJ databases">
        <title>Description of Pedobacter sp. LMG 31462T.</title>
        <authorList>
            <person name="Carlier A."/>
            <person name="Qi S."/>
            <person name="Vandamme P."/>
        </authorList>
    </citation>
    <scope>NUCLEOTIDE SEQUENCE [LARGE SCALE GENOMIC DNA]</scope>
    <source>
        <strain evidence="2 3">LMG 31462</strain>
    </source>
</reference>
<evidence type="ECO:0000256" key="1">
    <source>
        <dbReference type="SAM" id="Phobius"/>
    </source>
</evidence>
<accession>A0ABR6EVI6</accession>
<proteinExistence type="predicted"/>
<dbReference type="Proteomes" id="UP000636110">
    <property type="component" value="Unassembled WGS sequence"/>
</dbReference>
<evidence type="ECO:0000313" key="2">
    <source>
        <dbReference type="EMBL" id="MBB2149275.1"/>
    </source>
</evidence>
<dbReference type="EMBL" id="WNXC01000002">
    <property type="protein sequence ID" value="MBB2149275.1"/>
    <property type="molecule type" value="Genomic_DNA"/>
</dbReference>
<name>A0ABR6EVI6_9SPHI</name>
<sequence>MSLSIQMEEAAITVFSIYFLSQYSLGLSLWVWILLFFSPDISMLGYLFNTKRGAVIYNLFHHRGIALILIGIGFFSQQEIWTSIGILLFAHASFDRMLGFGLKYNNAFKHTHLGTM</sequence>
<dbReference type="InterPro" id="IPR025356">
    <property type="entry name" value="DUF4260"/>
</dbReference>
<keyword evidence="1" id="KW-0812">Transmembrane</keyword>
<organism evidence="2 3">
    <name type="scientific">Pedobacter gandavensis</name>
    <dbReference type="NCBI Taxonomy" id="2679963"/>
    <lineage>
        <taxon>Bacteria</taxon>
        <taxon>Pseudomonadati</taxon>
        <taxon>Bacteroidota</taxon>
        <taxon>Sphingobacteriia</taxon>
        <taxon>Sphingobacteriales</taxon>
        <taxon>Sphingobacteriaceae</taxon>
        <taxon>Pedobacter</taxon>
    </lineage>
</organism>
<keyword evidence="1" id="KW-1133">Transmembrane helix</keyword>
<gene>
    <name evidence="2" type="ORF">GM920_10185</name>
</gene>
<comment type="caution">
    <text evidence="2">The sequence shown here is derived from an EMBL/GenBank/DDBJ whole genome shotgun (WGS) entry which is preliminary data.</text>
</comment>
<dbReference type="Pfam" id="PF14079">
    <property type="entry name" value="DUF4260"/>
    <property type="match status" value="1"/>
</dbReference>